<dbReference type="AlphaFoldDB" id="A0A8I6THZ2"/>
<dbReference type="Proteomes" id="UP000494040">
    <property type="component" value="Unassembled WGS sequence"/>
</dbReference>
<dbReference type="RefSeq" id="XP_014250704.1">
    <property type="nucleotide sequence ID" value="XM_014395218.2"/>
</dbReference>
<proteinExistence type="predicted"/>
<accession>A0A8I6THZ2</accession>
<keyword evidence="3" id="KW-1185">Reference proteome</keyword>
<protein>
    <submittedName>
        <fullName evidence="2">Uncharacterized protein</fullName>
    </submittedName>
</protein>
<dbReference type="KEGG" id="clec:106667330"/>
<keyword evidence="1" id="KW-0732">Signal</keyword>
<name>A0A8I6THZ2_CIMLE</name>
<sequence>MMRLTFILFTIGLLLDRSSSHPLDNGERGSGTEADSKRNAQFRYFGQLLYNLEMKSCNFMRNNEHVVQDVLKQYLPELRTLTFGYCTNASLTTLQAKAAVLKHFHLEDYLESEKARLAWTPFDVLFNLWCDYMNNDNFSLKQLFSRFKTLDLDWELVFKGKFSNLRAKLSTLLADFEQFASMKQSERSNPTDVKSSQPMNEAGKVSKVEGGNHQFEVLSQGVLELDLKLCFFLEVNEVSVKELHTVYFQDLLEVTSNQCKNPSEASQKAKAELVKYLNLPESTESDNVTLLWTPFEVLFNLWCEVVNNDSFSLEQMWHKTKPTLLTWEAILRVLSGYWYKLKTYLFG</sequence>
<feature type="chain" id="PRO_5035152942" evidence="1">
    <location>
        <begin position="21"/>
        <end position="347"/>
    </location>
</feature>
<dbReference type="GeneID" id="106667330"/>
<dbReference type="EnsemblMetazoa" id="XM_014395218.2">
    <property type="protein sequence ID" value="XP_014250704.1"/>
    <property type="gene ID" value="LOC106667330"/>
</dbReference>
<reference evidence="2" key="1">
    <citation type="submission" date="2022-01" db="UniProtKB">
        <authorList>
            <consortium name="EnsemblMetazoa"/>
        </authorList>
    </citation>
    <scope>IDENTIFICATION</scope>
</reference>
<organism evidence="2 3">
    <name type="scientific">Cimex lectularius</name>
    <name type="common">Bed bug</name>
    <name type="synonym">Acanthia lectularia</name>
    <dbReference type="NCBI Taxonomy" id="79782"/>
    <lineage>
        <taxon>Eukaryota</taxon>
        <taxon>Metazoa</taxon>
        <taxon>Ecdysozoa</taxon>
        <taxon>Arthropoda</taxon>
        <taxon>Hexapoda</taxon>
        <taxon>Insecta</taxon>
        <taxon>Pterygota</taxon>
        <taxon>Neoptera</taxon>
        <taxon>Paraneoptera</taxon>
        <taxon>Hemiptera</taxon>
        <taxon>Heteroptera</taxon>
        <taxon>Panheteroptera</taxon>
        <taxon>Cimicomorpha</taxon>
        <taxon>Cimicidae</taxon>
        <taxon>Cimex</taxon>
    </lineage>
</organism>
<evidence type="ECO:0000256" key="1">
    <source>
        <dbReference type="SAM" id="SignalP"/>
    </source>
</evidence>
<evidence type="ECO:0000313" key="3">
    <source>
        <dbReference type="Proteomes" id="UP000494040"/>
    </source>
</evidence>
<evidence type="ECO:0000313" key="2">
    <source>
        <dbReference type="EnsemblMetazoa" id="XP_014250704.1"/>
    </source>
</evidence>
<feature type="signal peptide" evidence="1">
    <location>
        <begin position="1"/>
        <end position="20"/>
    </location>
</feature>